<dbReference type="HOGENOM" id="CLU_1717581_0_0_1"/>
<gene>
    <name evidence="1" type="ORF">EPUS_07666</name>
</gene>
<evidence type="ECO:0000313" key="2">
    <source>
        <dbReference type="Proteomes" id="UP000019373"/>
    </source>
</evidence>
<dbReference type="AlphaFoldDB" id="U1I1K3"/>
<sequence>MPGMQDPSPEEMIELARKTRELIETIYAHPNFNTAQPERSPKMLWHTGDFARRTFTDYIAPLLPPSMASLKPSIAFADPRCEDPRRGMPGAPPRSDQVVTGEAANAWPEVNKEKYMDAVMRNMMVSMIILDPSGPKVQMMFPGAESGFDFGEEIREMARKLKE</sequence>
<dbReference type="OrthoDB" id="4157075at2759"/>
<dbReference type="RefSeq" id="XP_007785537.1">
    <property type="nucleotide sequence ID" value="XM_007787347.1"/>
</dbReference>
<dbReference type="GeneID" id="19242546"/>
<accession>U1I1K3</accession>
<dbReference type="eggNOG" id="ENOG502R9VW">
    <property type="taxonomic scope" value="Eukaryota"/>
</dbReference>
<protein>
    <submittedName>
        <fullName evidence="1">Uncharacterized protein</fullName>
    </submittedName>
</protein>
<proteinExistence type="predicted"/>
<evidence type="ECO:0000313" key="1">
    <source>
        <dbReference type="EMBL" id="ERF77125.1"/>
    </source>
</evidence>
<reference evidence="2" key="1">
    <citation type="journal article" date="2014" name="BMC Genomics">
        <title>Genome characteristics reveal the impact of lichenization on lichen-forming fungus Endocarpon pusillum Hedwig (Verrucariales, Ascomycota).</title>
        <authorList>
            <person name="Wang Y.-Y."/>
            <person name="Liu B."/>
            <person name="Zhang X.-Y."/>
            <person name="Zhou Q.-M."/>
            <person name="Zhang T."/>
            <person name="Li H."/>
            <person name="Yu Y.-F."/>
            <person name="Zhang X.-L."/>
            <person name="Hao X.-Y."/>
            <person name="Wang M."/>
            <person name="Wang L."/>
            <person name="Wei J.-C."/>
        </authorList>
    </citation>
    <scope>NUCLEOTIDE SEQUENCE [LARGE SCALE GENOMIC DNA]</scope>
    <source>
        <strain evidence="2">Z07020 / HMAS-L-300199</strain>
    </source>
</reference>
<name>U1I1K3_ENDPU</name>
<keyword evidence="2" id="KW-1185">Reference proteome</keyword>
<dbReference type="Proteomes" id="UP000019373">
    <property type="component" value="Unassembled WGS sequence"/>
</dbReference>
<organism evidence="1 2">
    <name type="scientific">Endocarpon pusillum (strain Z07020 / HMAS-L-300199)</name>
    <name type="common">Lichen-forming fungus</name>
    <dbReference type="NCBI Taxonomy" id="1263415"/>
    <lineage>
        <taxon>Eukaryota</taxon>
        <taxon>Fungi</taxon>
        <taxon>Dikarya</taxon>
        <taxon>Ascomycota</taxon>
        <taxon>Pezizomycotina</taxon>
        <taxon>Eurotiomycetes</taxon>
        <taxon>Chaetothyriomycetidae</taxon>
        <taxon>Verrucariales</taxon>
        <taxon>Verrucariaceae</taxon>
        <taxon>Endocarpon</taxon>
    </lineage>
</organism>
<dbReference type="EMBL" id="KE720657">
    <property type="protein sequence ID" value="ERF77125.1"/>
    <property type="molecule type" value="Genomic_DNA"/>
</dbReference>